<sequence length="119" mass="13656">MIEEFHISQTLAELLIQVLAPYLYRNQDRVTHVYKGKLRLKLSLHQKITPFLLYNAHLCLKSFLVRSGKLPPNAVEDSQSVRILRHFTHSVEAEAKWTGLEPSFSSVYDVLPAAICIRP</sequence>
<organism evidence="1 2">
    <name type="scientific">Acropora cervicornis</name>
    <name type="common">Staghorn coral</name>
    <dbReference type="NCBI Taxonomy" id="6130"/>
    <lineage>
        <taxon>Eukaryota</taxon>
        <taxon>Metazoa</taxon>
        <taxon>Cnidaria</taxon>
        <taxon>Anthozoa</taxon>
        <taxon>Hexacorallia</taxon>
        <taxon>Scleractinia</taxon>
        <taxon>Astrocoeniina</taxon>
        <taxon>Acroporidae</taxon>
        <taxon>Acropora</taxon>
    </lineage>
</organism>
<evidence type="ECO:0000313" key="2">
    <source>
        <dbReference type="Proteomes" id="UP001249851"/>
    </source>
</evidence>
<dbReference type="AlphaFoldDB" id="A0AAD9QC15"/>
<keyword evidence="2" id="KW-1185">Reference proteome</keyword>
<gene>
    <name evidence="1" type="ORF">P5673_019161</name>
</gene>
<comment type="caution">
    <text evidence="1">The sequence shown here is derived from an EMBL/GenBank/DDBJ whole genome shotgun (WGS) entry which is preliminary data.</text>
</comment>
<evidence type="ECO:0000313" key="1">
    <source>
        <dbReference type="EMBL" id="KAK2558450.1"/>
    </source>
</evidence>
<proteinExistence type="predicted"/>
<dbReference type="EMBL" id="JARQWQ010000044">
    <property type="protein sequence ID" value="KAK2558450.1"/>
    <property type="molecule type" value="Genomic_DNA"/>
</dbReference>
<protein>
    <submittedName>
        <fullName evidence="1">Uncharacterized protein</fullName>
    </submittedName>
</protein>
<reference evidence="1" key="2">
    <citation type="journal article" date="2023" name="Science">
        <title>Genomic signatures of disease resistance in endangered staghorn corals.</title>
        <authorList>
            <person name="Vollmer S.V."/>
            <person name="Selwyn J.D."/>
            <person name="Despard B.A."/>
            <person name="Roesel C.L."/>
        </authorList>
    </citation>
    <scope>NUCLEOTIDE SEQUENCE</scope>
    <source>
        <strain evidence="1">K2</strain>
    </source>
</reference>
<name>A0AAD9QC15_ACRCE</name>
<reference evidence="1" key="1">
    <citation type="journal article" date="2023" name="G3 (Bethesda)">
        <title>Whole genome assembly and annotation of the endangered Caribbean coral Acropora cervicornis.</title>
        <authorList>
            <person name="Selwyn J.D."/>
            <person name="Vollmer S.V."/>
        </authorList>
    </citation>
    <scope>NUCLEOTIDE SEQUENCE</scope>
    <source>
        <strain evidence="1">K2</strain>
    </source>
</reference>
<dbReference type="Proteomes" id="UP001249851">
    <property type="component" value="Unassembled WGS sequence"/>
</dbReference>
<accession>A0AAD9QC15</accession>